<dbReference type="InterPro" id="IPR014145">
    <property type="entry name" value="LigD_pol_dom"/>
</dbReference>
<comment type="cofactor">
    <cofactor evidence="1">
        <name>Mn(2+)</name>
        <dbReference type="ChEBI" id="CHEBI:29035"/>
    </cofactor>
</comment>
<dbReference type="InterPro" id="IPR014144">
    <property type="entry name" value="LigD_PE_domain"/>
</dbReference>
<dbReference type="InterPro" id="IPR033649">
    <property type="entry name" value="MtLigD_Pol-like"/>
</dbReference>
<evidence type="ECO:0000256" key="12">
    <source>
        <dbReference type="ARBA" id="ARBA00022840"/>
    </source>
</evidence>
<evidence type="ECO:0000256" key="9">
    <source>
        <dbReference type="ARBA" id="ARBA00022763"/>
    </source>
</evidence>
<feature type="compositionally biased region" description="Low complexity" evidence="23">
    <location>
        <begin position="389"/>
        <end position="402"/>
    </location>
</feature>
<dbReference type="PANTHER" id="PTHR42705">
    <property type="entry name" value="BIFUNCTIONAL NON-HOMOLOGOUS END JOINING PROTEIN LIGD"/>
    <property type="match status" value="1"/>
</dbReference>
<dbReference type="SUPFAM" id="SSF50249">
    <property type="entry name" value="Nucleic acid-binding proteins"/>
    <property type="match status" value="1"/>
</dbReference>
<dbReference type="CDD" id="cd07971">
    <property type="entry name" value="OBF_DNA_ligase_LigD"/>
    <property type="match status" value="1"/>
</dbReference>
<evidence type="ECO:0000259" key="24">
    <source>
        <dbReference type="PROSITE" id="PS50160"/>
    </source>
</evidence>
<protein>
    <recommendedName>
        <fullName evidence="2">DNA ligase (ATP)</fullName>
        <ecNumber evidence="2">6.5.1.1</ecNumber>
    </recommendedName>
    <alternativeName>
        <fullName evidence="19">NHEJ DNA polymerase</fullName>
    </alternativeName>
</protein>
<keyword evidence="10" id="KW-0378">Hydrolase</keyword>
<dbReference type="EMBL" id="JBHSTP010000002">
    <property type="protein sequence ID" value="MFC6356360.1"/>
    <property type="molecule type" value="Genomic_DNA"/>
</dbReference>
<comment type="catalytic activity">
    <reaction evidence="20">
        <text>ATP + (deoxyribonucleotide)n-3'-hydroxyl + 5'-phospho-(deoxyribonucleotide)m = (deoxyribonucleotide)n+m + AMP + diphosphate.</text>
        <dbReference type="EC" id="6.5.1.1"/>
    </reaction>
</comment>
<keyword evidence="12" id="KW-0067">ATP-binding</keyword>
<evidence type="ECO:0000256" key="23">
    <source>
        <dbReference type="SAM" id="MobiDB-lite"/>
    </source>
</evidence>
<evidence type="ECO:0000256" key="14">
    <source>
        <dbReference type="ARBA" id="ARBA00023125"/>
    </source>
</evidence>
<keyword evidence="11" id="KW-0269">Exonuclease</keyword>
<dbReference type="Proteomes" id="UP001596306">
    <property type="component" value="Unassembled WGS sequence"/>
</dbReference>
<feature type="compositionally biased region" description="Pro residues" evidence="23">
    <location>
        <begin position="328"/>
        <end position="342"/>
    </location>
</feature>
<dbReference type="PANTHER" id="PTHR42705:SF2">
    <property type="entry name" value="BIFUNCTIONAL NON-HOMOLOGOUS END JOINING PROTEIN LIGD"/>
    <property type="match status" value="1"/>
</dbReference>
<keyword evidence="7" id="KW-0479">Metal-binding</keyword>
<accession>A0ABW1VFR5</accession>
<comment type="similarity">
    <text evidence="22">In the N-terminal section; belongs to the LigD polymerase family.</text>
</comment>
<keyword evidence="5" id="KW-0548">Nucleotidyltransferase</keyword>
<keyword evidence="8" id="KW-0547">Nucleotide-binding</keyword>
<evidence type="ECO:0000256" key="5">
    <source>
        <dbReference type="ARBA" id="ARBA00022695"/>
    </source>
</evidence>
<evidence type="ECO:0000256" key="7">
    <source>
        <dbReference type="ARBA" id="ARBA00022723"/>
    </source>
</evidence>
<dbReference type="Pfam" id="PF04679">
    <property type="entry name" value="DNA_ligase_A_C"/>
    <property type="match status" value="1"/>
</dbReference>
<dbReference type="CDD" id="cd04863">
    <property type="entry name" value="MtLigD_Pol_like"/>
    <property type="match status" value="1"/>
</dbReference>
<evidence type="ECO:0000256" key="17">
    <source>
        <dbReference type="ARBA" id="ARBA00023211"/>
    </source>
</evidence>
<evidence type="ECO:0000256" key="11">
    <source>
        <dbReference type="ARBA" id="ARBA00022839"/>
    </source>
</evidence>
<feature type="domain" description="ATP-dependent DNA ligase family profile" evidence="24">
    <location>
        <begin position="671"/>
        <end position="796"/>
    </location>
</feature>
<dbReference type="NCBIfam" id="NF007210">
    <property type="entry name" value="PRK09632.1"/>
    <property type="match status" value="1"/>
</dbReference>
<keyword evidence="16" id="KW-0234">DNA repair</keyword>
<dbReference type="Pfam" id="PF21686">
    <property type="entry name" value="LigD_Prim-Pol"/>
    <property type="match status" value="1"/>
</dbReference>
<evidence type="ECO:0000256" key="20">
    <source>
        <dbReference type="ARBA" id="ARBA00034003"/>
    </source>
</evidence>
<feature type="region of interest" description="Disordered" evidence="23">
    <location>
        <begin position="302"/>
        <end position="415"/>
    </location>
</feature>
<dbReference type="Pfam" id="PF01068">
    <property type="entry name" value="DNA_ligase_A_M"/>
    <property type="match status" value="1"/>
</dbReference>
<reference evidence="26" key="1">
    <citation type="journal article" date="2019" name="Int. J. Syst. Evol. Microbiol.">
        <title>The Global Catalogue of Microorganisms (GCM) 10K type strain sequencing project: providing services to taxonomists for standard genome sequencing and annotation.</title>
        <authorList>
            <consortium name="The Broad Institute Genomics Platform"/>
            <consortium name="The Broad Institute Genome Sequencing Center for Infectious Disease"/>
            <person name="Wu L."/>
            <person name="Ma J."/>
        </authorList>
    </citation>
    <scope>NUCLEOTIDE SEQUENCE [LARGE SCALE GENOMIC DNA]</scope>
    <source>
        <strain evidence="26">CCUG 43304</strain>
    </source>
</reference>
<keyword evidence="4" id="KW-0808">Transferase</keyword>
<dbReference type="PROSITE" id="PS50160">
    <property type="entry name" value="DNA_LIGASE_A3"/>
    <property type="match status" value="1"/>
</dbReference>
<keyword evidence="3 25" id="KW-0436">Ligase</keyword>
<keyword evidence="15" id="KW-0233">DNA recombination</keyword>
<name>A0ABW1VFR5_9MICO</name>
<evidence type="ECO:0000256" key="4">
    <source>
        <dbReference type="ARBA" id="ARBA00022679"/>
    </source>
</evidence>
<dbReference type="InterPro" id="IPR012310">
    <property type="entry name" value="DNA_ligase_ATP-dep_cent"/>
</dbReference>
<evidence type="ECO:0000256" key="1">
    <source>
        <dbReference type="ARBA" id="ARBA00001936"/>
    </source>
</evidence>
<evidence type="ECO:0000256" key="21">
    <source>
        <dbReference type="ARBA" id="ARBA00049981"/>
    </source>
</evidence>
<dbReference type="EC" id="6.5.1.1" evidence="2"/>
<evidence type="ECO:0000256" key="3">
    <source>
        <dbReference type="ARBA" id="ARBA00022598"/>
    </source>
</evidence>
<dbReference type="NCBIfam" id="TIGR02777">
    <property type="entry name" value="LigD_PE_dom"/>
    <property type="match status" value="1"/>
</dbReference>
<feature type="region of interest" description="Disordered" evidence="23">
    <location>
        <begin position="870"/>
        <end position="889"/>
    </location>
</feature>
<dbReference type="Gene3D" id="2.40.50.140">
    <property type="entry name" value="Nucleic acid-binding proteins"/>
    <property type="match status" value="1"/>
</dbReference>
<dbReference type="InterPro" id="IPR014146">
    <property type="entry name" value="LigD_ligase_dom"/>
</dbReference>
<evidence type="ECO:0000313" key="26">
    <source>
        <dbReference type="Proteomes" id="UP001596306"/>
    </source>
</evidence>
<dbReference type="NCBIfam" id="TIGR02778">
    <property type="entry name" value="ligD_pol"/>
    <property type="match status" value="1"/>
</dbReference>
<dbReference type="PROSITE" id="PS00697">
    <property type="entry name" value="DNA_LIGASE_A1"/>
    <property type="match status" value="1"/>
</dbReference>
<gene>
    <name evidence="25" type="ORF">ACFQB0_09600</name>
</gene>
<dbReference type="InterPro" id="IPR012309">
    <property type="entry name" value="DNA_ligase_ATP-dep_C"/>
</dbReference>
<evidence type="ECO:0000313" key="25">
    <source>
        <dbReference type="EMBL" id="MFC6356360.1"/>
    </source>
</evidence>
<dbReference type="Gene3D" id="3.30.470.30">
    <property type="entry name" value="DNA ligase/mRNA capping enzyme"/>
    <property type="match status" value="1"/>
</dbReference>
<evidence type="ECO:0000256" key="10">
    <source>
        <dbReference type="ARBA" id="ARBA00022801"/>
    </source>
</evidence>
<dbReference type="Gene3D" id="3.30.1490.70">
    <property type="match status" value="1"/>
</dbReference>
<evidence type="ECO:0000256" key="8">
    <source>
        <dbReference type="ARBA" id="ARBA00022741"/>
    </source>
</evidence>
<keyword evidence="18" id="KW-0511">Multifunctional enzyme</keyword>
<evidence type="ECO:0000256" key="19">
    <source>
        <dbReference type="ARBA" id="ARBA00029943"/>
    </source>
</evidence>
<dbReference type="SUPFAM" id="SSF56091">
    <property type="entry name" value="DNA ligase/mRNA capping enzyme, catalytic domain"/>
    <property type="match status" value="1"/>
</dbReference>
<dbReference type="Gene3D" id="3.90.920.10">
    <property type="entry name" value="DNA primase, PRIM domain"/>
    <property type="match status" value="1"/>
</dbReference>
<keyword evidence="6" id="KW-0540">Nuclease</keyword>
<evidence type="ECO:0000256" key="22">
    <source>
        <dbReference type="ARBA" id="ARBA00049990"/>
    </source>
</evidence>
<evidence type="ECO:0000256" key="2">
    <source>
        <dbReference type="ARBA" id="ARBA00012727"/>
    </source>
</evidence>
<comment type="caution">
    <text evidence="25">The sequence shown here is derived from an EMBL/GenBank/DDBJ whole genome shotgun (WGS) entry which is preliminary data.</text>
</comment>
<dbReference type="NCBIfam" id="TIGR02779">
    <property type="entry name" value="NHEJ_ligase_lig"/>
    <property type="match status" value="1"/>
</dbReference>
<keyword evidence="26" id="KW-1185">Reference proteome</keyword>
<evidence type="ECO:0000256" key="13">
    <source>
        <dbReference type="ARBA" id="ARBA00022932"/>
    </source>
</evidence>
<dbReference type="GO" id="GO:0003910">
    <property type="term" value="F:DNA ligase (ATP) activity"/>
    <property type="evidence" value="ECO:0007669"/>
    <property type="project" value="UniProtKB-EC"/>
</dbReference>
<keyword evidence="17" id="KW-0464">Manganese</keyword>
<dbReference type="InterPro" id="IPR012340">
    <property type="entry name" value="NA-bd_OB-fold"/>
</dbReference>
<dbReference type="RefSeq" id="WP_386730673.1">
    <property type="nucleotide sequence ID" value="NZ_JBHSTP010000002.1"/>
</dbReference>
<organism evidence="25 26">
    <name type="scientific">Luethyella okanaganae</name>
    <dbReference type="NCBI Taxonomy" id="69372"/>
    <lineage>
        <taxon>Bacteria</taxon>
        <taxon>Bacillati</taxon>
        <taxon>Actinomycetota</taxon>
        <taxon>Actinomycetes</taxon>
        <taxon>Micrococcales</taxon>
        <taxon>Microbacteriaceae</taxon>
        <taxon>Luethyella</taxon>
    </lineage>
</organism>
<feature type="compositionally biased region" description="Basic and acidic residues" evidence="23">
    <location>
        <begin position="355"/>
        <end position="368"/>
    </location>
</feature>
<keyword evidence="14" id="KW-0238">DNA-binding</keyword>
<dbReference type="PROSITE" id="PS00333">
    <property type="entry name" value="DNA_LIGASE_A2"/>
    <property type="match status" value="1"/>
</dbReference>
<dbReference type="InterPro" id="IPR016059">
    <property type="entry name" value="DNA_ligase_ATP-dep_CS"/>
</dbReference>
<sequence>MAHAAGTQTVAIDGHRLRLSNLDKVLYPETGMTKGEVLAYYSGIASVLIPHAAFRPATRKRWVHGVGTATEPGAAFFQKGLDDSAPTWVPRRDIQHTDHVSAYPLVNDLATLMWLGQIAALEIHVPQWRFSRSGRQLPPDRLVLDFDPGQGTGLRECAEAARLARRILVDMGLDPMPVTSGSKGIHLYAALDGRQSSDQVSAVAHELARALEADHPELIVSDMKRSLRGGKVLVDWSQNSASKTTITPYSLRGRPRPTVAAPRTWAELMSPKLRNLEFNEVLERVKSRADPLAVILVGGADAAIPDADPTGSPALSGALRARGSTPAAPTPAAPTPAAPTPAAPTQSDPTPPAHDPLRSYHAKRDPGRTPEPVDAVVPAELREASTPDAGAGPTSTGSTLTGPAPPAPSTAPVASVSSGSSFVIQEHHARALHYDLRLERDGVLVSWAVPKGVPTDPGRNHLAVQTEDHPLAYGSFEGTIPAGEYGAGRVFIWDRGRYELEKWRHDEVIVTLFGESGGGLGGTVRVALIRTSGDGEKSNWLLHRMKPTARRSFRPLEQRAPTPTPQKRFVPMMAKLGDLHDLDIDTEWSFEMKWDGIRAIVSVDGERVRLVTRNGIDVSARYPELAGIHELVRADSAVLDGEIVALERSGRPSFELLQRRMNLTNTAEIAAAARRVPVELFCFDVLDVNGEPLLERPYDDRRTVLSSLVREGPERRIVVPPAFEGSIDAAIRSSRELGLEGVVAKDRGSRYEQGKRGSAWIKLKHHPTQEVVVGGWRPGAGRRSDTFASLLLGLPDASGLRYVGRVGTGFSDAELTRLATELGRIARATSPFTDVPALEAADARWVRPVLVGEVEFAEWTTSGILRQPSWRGLRPDKNPDEVEPEIIGS</sequence>
<dbReference type="Pfam" id="PF13298">
    <property type="entry name" value="LigD_N"/>
    <property type="match status" value="1"/>
</dbReference>
<keyword evidence="13" id="KW-0239">DNA-directed DNA polymerase</keyword>
<comment type="similarity">
    <text evidence="21">In the C-terminal section; belongs to the ATP-dependent DNA ligase family.</text>
</comment>
<evidence type="ECO:0000256" key="15">
    <source>
        <dbReference type="ARBA" id="ARBA00023172"/>
    </source>
</evidence>
<dbReference type="InterPro" id="IPR052171">
    <property type="entry name" value="NHEJ_LigD"/>
</dbReference>
<evidence type="ECO:0000256" key="6">
    <source>
        <dbReference type="ARBA" id="ARBA00022722"/>
    </source>
</evidence>
<dbReference type="CDD" id="cd07906">
    <property type="entry name" value="Adenylation_DNA_ligase_LigD_LigC"/>
    <property type="match status" value="1"/>
</dbReference>
<proteinExistence type="inferred from homology"/>
<keyword evidence="9" id="KW-0227">DNA damage</keyword>
<evidence type="ECO:0000256" key="16">
    <source>
        <dbReference type="ARBA" id="ARBA00023204"/>
    </source>
</evidence>
<evidence type="ECO:0000256" key="18">
    <source>
        <dbReference type="ARBA" id="ARBA00023268"/>
    </source>
</evidence>